<proteinExistence type="predicted"/>
<name>A0AAP6Y8F6_9GAMM</name>
<evidence type="ECO:0000313" key="2">
    <source>
        <dbReference type="Proteomes" id="UP000549590"/>
    </source>
</evidence>
<dbReference type="EMBL" id="JABBYB010000011">
    <property type="protein sequence ID" value="NMP04393.1"/>
    <property type="molecule type" value="Genomic_DNA"/>
</dbReference>
<sequence>MKLLTTGVVQESHTKGFYMKLLTTGVVQESHTKGFYMKLLTTGVVQESHTKGGINIAPFVTNYVDITFR</sequence>
<dbReference type="AlphaFoldDB" id="A0AAP6Y8F6"/>
<evidence type="ECO:0000313" key="1">
    <source>
        <dbReference type="EMBL" id="NMP04393.1"/>
    </source>
</evidence>
<organism evidence="1 2">
    <name type="scientific">Pseudoalteromonas arctica</name>
    <dbReference type="NCBI Taxonomy" id="394751"/>
    <lineage>
        <taxon>Bacteria</taxon>
        <taxon>Pseudomonadati</taxon>
        <taxon>Pseudomonadota</taxon>
        <taxon>Gammaproteobacteria</taxon>
        <taxon>Alteromonadales</taxon>
        <taxon>Pseudoalteromonadaceae</taxon>
        <taxon>Pseudoalteromonas</taxon>
    </lineage>
</organism>
<gene>
    <name evidence="1" type="ORF">HHE94_16960</name>
</gene>
<dbReference type="RefSeq" id="WP_169045047.1">
    <property type="nucleotide sequence ID" value="NZ_JABBYB010000011.1"/>
</dbReference>
<dbReference type="Proteomes" id="UP000549590">
    <property type="component" value="Unassembled WGS sequence"/>
</dbReference>
<reference evidence="1 2" key="1">
    <citation type="submission" date="2020-04" db="EMBL/GenBank/DDBJ databases">
        <title>Genome sequencing and assembly of Pseudoalteromonas arctica.</title>
        <authorList>
            <person name="Cook G.M."/>
        </authorList>
    </citation>
    <scope>NUCLEOTIDE SEQUENCE [LARGE SCALE GENOMIC DNA]</scope>
    <source>
        <strain evidence="1 2">NEC-BIFX-2020_001</strain>
    </source>
</reference>
<protein>
    <submittedName>
        <fullName evidence="1">Uncharacterized protein</fullName>
    </submittedName>
</protein>
<comment type="caution">
    <text evidence="1">The sequence shown here is derived from an EMBL/GenBank/DDBJ whole genome shotgun (WGS) entry which is preliminary data.</text>
</comment>
<accession>A0AAP6Y8F6</accession>